<dbReference type="Proteomes" id="UP001595075">
    <property type="component" value="Unassembled WGS sequence"/>
</dbReference>
<feature type="compositionally biased region" description="Basic and acidic residues" evidence="1">
    <location>
        <begin position="54"/>
        <end position="64"/>
    </location>
</feature>
<feature type="region of interest" description="Disordered" evidence="1">
    <location>
        <begin position="425"/>
        <end position="570"/>
    </location>
</feature>
<dbReference type="EMBL" id="JAZHXI010000001">
    <property type="protein sequence ID" value="KAL2075727.1"/>
    <property type="molecule type" value="Genomic_DNA"/>
</dbReference>
<feature type="compositionally biased region" description="Basic and acidic residues" evidence="1">
    <location>
        <begin position="480"/>
        <end position="556"/>
    </location>
</feature>
<feature type="region of interest" description="Disordered" evidence="1">
    <location>
        <begin position="253"/>
        <end position="336"/>
    </location>
</feature>
<proteinExistence type="predicted"/>
<feature type="region of interest" description="Disordered" evidence="1">
    <location>
        <begin position="39"/>
        <end position="64"/>
    </location>
</feature>
<comment type="caution">
    <text evidence="2">The sequence shown here is derived from an EMBL/GenBank/DDBJ whole genome shotgun (WGS) entry which is preliminary data.</text>
</comment>
<feature type="compositionally biased region" description="Low complexity" evidence="1">
    <location>
        <begin position="302"/>
        <end position="326"/>
    </location>
</feature>
<name>A0ABR4D0Q4_9HELO</name>
<evidence type="ECO:0000313" key="3">
    <source>
        <dbReference type="Proteomes" id="UP001595075"/>
    </source>
</evidence>
<reference evidence="2 3" key="1">
    <citation type="journal article" date="2024" name="Commun. Biol.">
        <title>Comparative genomic analysis of thermophilic fungi reveals convergent evolutionary adaptations and gene losses.</title>
        <authorList>
            <person name="Steindorff A.S."/>
            <person name="Aguilar-Pontes M.V."/>
            <person name="Robinson A.J."/>
            <person name="Andreopoulos B."/>
            <person name="LaButti K."/>
            <person name="Kuo A."/>
            <person name="Mondo S."/>
            <person name="Riley R."/>
            <person name="Otillar R."/>
            <person name="Haridas S."/>
            <person name="Lipzen A."/>
            <person name="Grimwood J."/>
            <person name="Schmutz J."/>
            <person name="Clum A."/>
            <person name="Reid I.D."/>
            <person name="Moisan M.C."/>
            <person name="Butler G."/>
            <person name="Nguyen T.T.M."/>
            <person name="Dewar K."/>
            <person name="Conant G."/>
            <person name="Drula E."/>
            <person name="Henrissat B."/>
            <person name="Hansel C."/>
            <person name="Singer S."/>
            <person name="Hutchinson M.I."/>
            <person name="de Vries R.P."/>
            <person name="Natvig D.O."/>
            <person name="Powell A.J."/>
            <person name="Tsang A."/>
            <person name="Grigoriev I.V."/>
        </authorList>
    </citation>
    <scope>NUCLEOTIDE SEQUENCE [LARGE SCALE GENOMIC DNA]</scope>
    <source>
        <strain evidence="2 3">CBS 494.80</strain>
    </source>
</reference>
<accession>A0ABR4D0Q4</accession>
<feature type="region of interest" description="Disordered" evidence="1">
    <location>
        <begin position="383"/>
        <end position="411"/>
    </location>
</feature>
<evidence type="ECO:0000256" key="1">
    <source>
        <dbReference type="SAM" id="MobiDB-lite"/>
    </source>
</evidence>
<organism evidence="2 3">
    <name type="scientific">Oculimacula yallundae</name>
    <dbReference type="NCBI Taxonomy" id="86028"/>
    <lineage>
        <taxon>Eukaryota</taxon>
        <taxon>Fungi</taxon>
        <taxon>Dikarya</taxon>
        <taxon>Ascomycota</taxon>
        <taxon>Pezizomycotina</taxon>
        <taxon>Leotiomycetes</taxon>
        <taxon>Helotiales</taxon>
        <taxon>Ploettnerulaceae</taxon>
        <taxon>Oculimacula</taxon>
    </lineage>
</organism>
<keyword evidence="3" id="KW-1185">Reference proteome</keyword>
<sequence>MLDDHAKAGSDIKMAISASRKVSKVLDSDDEILATRSRIEESHAARKRNHRSCKASEIDDNARRRADRHLKDGLDIKMANTYTAASRKVSKVMDSDDDVLATKSRIEEFHATRKYSSGEDSQIDDNTRERADRLFFKEMQILTKQRNQEDEKRKARRDIRYDREDRKLWRQILKDVMLRKRKGSVRPDAAYTEKNKRIHRATRKVKSEKEKSEQDFKRSKYYIPIKRIPKSAGSGGDCAAQIAADEEYARELEQATGKARRTRHRCDIVRGKDTHTVRPRRSSAAAISYAENSETDDDSDDALSSLLSNPPSDEQPSSTSTATSSALKKKSHDSEHDVILASDQDAPCELIDVEEESLLLSESGPGFHNDWTVLDGFSTRLATQTAKERKQNEAERGTGLGNSTEAGSGWQEMRVSQVVPMSKGYPISPIKGSTKASSALTTSKATTSSQFHIKEERPSTTSQFQSRGKRRQNSSSPSERSQKRQRTEKYFTSDEIESEIKSESASESQSSERSDSPTKEQDTMTSIERWEICRKSEEQDRKEAKMRAKAQRDRWIAKLPSIDSSRGSGC</sequence>
<evidence type="ECO:0000313" key="2">
    <source>
        <dbReference type="EMBL" id="KAL2075727.1"/>
    </source>
</evidence>
<feature type="compositionally biased region" description="Basic and acidic residues" evidence="1">
    <location>
        <begin position="386"/>
        <end position="396"/>
    </location>
</feature>
<gene>
    <name evidence="2" type="ORF">VTL71DRAFT_670</name>
</gene>
<feature type="compositionally biased region" description="Low complexity" evidence="1">
    <location>
        <begin position="433"/>
        <end position="449"/>
    </location>
</feature>
<protein>
    <submittedName>
        <fullName evidence="2">Uncharacterized protein</fullName>
    </submittedName>
</protein>
<feature type="compositionally biased region" description="Basic and acidic residues" evidence="1">
    <location>
        <begin position="265"/>
        <end position="276"/>
    </location>
</feature>